<sequence length="202" mass="23147">MPFTVVNLILHRNLATCVPDIITTIISDFLITDLTLAQACEWTYIGSTILLDLVWMRSLRDVKTSKWTLAKLLQSEPHYHQWAFTQSLIKVIQRGDLVLVQWLLTHFSRCTVSKEVVEEAAQGGNLWVLQLLEGNKRHGGIEWSEKSVNEAARIGNWELVKWLLKRTPSTRETRRANDDVVTVPSYKIIWSRLNGQLKLALG</sequence>
<evidence type="ECO:0000313" key="1">
    <source>
        <dbReference type="EMBL" id="OWY95907.1"/>
    </source>
</evidence>
<dbReference type="InterPro" id="IPR052050">
    <property type="entry name" value="SecEffector_AnkRepeat"/>
</dbReference>
<gene>
    <name evidence="1" type="ORF">PHMEG_00033964</name>
</gene>
<dbReference type="STRING" id="4795.A0A225US40"/>
<evidence type="ECO:0000313" key="2">
    <source>
        <dbReference type="Proteomes" id="UP000198211"/>
    </source>
</evidence>
<dbReference type="OrthoDB" id="123919at2759"/>
<dbReference type="AlphaFoldDB" id="A0A225US40"/>
<reference evidence="2" key="1">
    <citation type="submission" date="2017-03" db="EMBL/GenBank/DDBJ databases">
        <title>Phytopthora megakarya and P. palmivora, two closely related causual agents of cacao black pod achieved similar genome size and gene model numbers by different mechanisms.</title>
        <authorList>
            <person name="Ali S."/>
            <person name="Shao J."/>
            <person name="Larry D.J."/>
            <person name="Kronmiller B."/>
            <person name="Shen D."/>
            <person name="Strem M.D."/>
            <person name="Melnick R.L."/>
            <person name="Guiltinan M.J."/>
            <person name="Tyler B.M."/>
            <person name="Meinhardt L.W."/>
            <person name="Bailey B.A."/>
        </authorList>
    </citation>
    <scope>NUCLEOTIDE SEQUENCE [LARGE SCALE GENOMIC DNA]</scope>
    <source>
        <strain evidence="2">zdho120</strain>
    </source>
</reference>
<keyword evidence="2" id="KW-1185">Reference proteome</keyword>
<accession>A0A225US40</accession>
<proteinExistence type="predicted"/>
<name>A0A225US40_9STRA</name>
<organism evidence="1 2">
    <name type="scientific">Phytophthora megakarya</name>
    <dbReference type="NCBI Taxonomy" id="4795"/>
    <lineage>
        <taxon>Eukaryota</taxon>
        <taxon>Sar</taxon>
        <taxon>Stramenopiles</taxon>
        <taxon>Oomycota</taxon>
        <taxon>Peronosporomycetes</taxon>
        <taxon>Peronosporales</taxon>
        <taxon>Peronosporaceae</taxon>
        <taxon>Phytophthora</taxon>
    </lineage>
</organism>
<dbReference type="PANTHER" id="PTHR46586">
    <property type="entry name" value="ANKYRIN REPEAT-CONTAINING PROTEIN"/>
    <property type="match status" value="1"/>
</dbReference>
<protein>
    <submittedName>
        <fullName evidence="1">Putative membrane protein</fullName>
    </submittedName>
</protein>
<comment type="caution">
    <text evidence="1">The sequence shown here is derived from an EMBL/GenBank/DDBJ whole genome shotgun (WGS) entry which is preliminary data.</text>
</comment>
<dbReference type="Proteomes" id="UP000198211">
    <property type="component" value="Unassembled WGS sequence"/>
</dbReference>
<dbReference type="EMBL" id="NBNE01012340">
    <property type="protein sequence ID" value="OWY95907.1"/>
    <property type="molecule type" value="Genomic_DNA"/>
</dbReference>
<dbReference type="PANTHER" id="PTHR46586:SF3">
    <property type="entry name" value="ANKYRIN REPEAT-CONTAINING PROTEIN"/>
    <property type="match status" value="1"/>
</dbReference>